<evidence type="ECO:0000313" key="3">
    <source>
        <dbReference type="Proteomes" id="UP000184148"/>
    </source>
</evidence>
<keyword evidence="1" id="KW-0812">Transmembrane</keyword>
<dbReference type="InterPro" id="IPR029058">
    <property type="entry name" value="AB_hydrolase_fold"/>
</dbReference>
<dbReference type="AlphaFoldDB" id="A0A1M5CQE4"/>
<gene>
    <name evidence="2" type="ORF">SAMN02745133_02997</name>
</gene>
<dbReference type="SUPFAM" id="SSF53474">
    <property type="entry name" value="alpha/beta-Hydrolases"/>
    <property type="match status" value="1"/>
</dbReference>
<dbReference type="Proteomes" id="UP000184148">
    <property type="component" value="Unassembled WGS sequence"/>
</dbReference>
<feature type="transmembrane region" description="Helical" evidence="1">
    <location>
        <begin position="20"/>
        <end position="39"/>
    </location>
</feature>
<keyword evidence="1" id="KW-1133">Transmembrane helix</keyword>
<evidence type="ECO:0000256" key="1">
    <source>
        <dbReference type="SAM" id="Phobius"/>
    </source>
</evidence>
<keyword evidence="1" id="KW-0472">Membrane</keyword>
<dbReference type="STRING" id="1121429.SAMN02745133_02997"/>
<proteinExistence type="predicted"/>
<keyword evidence="3" id="KW-1185">Reference proteome</keyword>
<dbReference type="Gene3D" id="3.40.50.1820">
    <property type="entry name" value="alpha/beta hydrolase"/>
    <property type="match status" value="1"/>
</dbReference>
<sequence length="317" mass="36206">MFLSQLKPFFLNKRFIKWSLRLGVILLITIFLIQQLFIIQSSREQQIDHKVFIKKKEGQLDNLYIIFLNGLGCKFSGDFSEELGFPKIRRSLASAGYSYYDHRFLLYSYTGGKVVKGKWYPNKYSAADTGQPIPLSVNRLKLLIDEFSKAHPEARYILVGHSLGGRIALDFACSADPGTRQKIKGVTTLNSPLLGASIKLPGKVLDIINFANCFNICPAVKQLLWEVNYQKEITSQRRQDIYELQREDLRVATFATHQDLVVRPFTGCILDEQGRPVTDGFIVNVKASHMSFKEIFGHMKILEKEEVIKYIITLCSK</sequence>
<accession>A0A1M5CQE4</accession>
<dbReference type="InterPro" id="IPR003386">
    <property type="entry name" value="LACT/PDAT_acylTrfase"/>
</dbReference>
<protein>
    <submittedName>
        <fullName evidence="2">PGAP1-like protein</fullName>
    </submittedName>
</protein>
<dbReference type="EMBL" id="FQUY01000035">
    <property type="protein sequence ID" value="SHF56970.1"/>
    <property type="molecule type" value="Genomic_DNA"/>
</dbReference>
<name>A0A1M5CQE4_9FIRM</name>
<dbReference type="GO" id="GO:0006629">
    <property type="term" value="P:lipid metabolic process"/>
    <property type="evidence" value="ECO:0007669"/>
    <property type="project" value="InterPro"/>
</dbReference>
<dbReference type="Pfam" id="PF02450">
    <property type="entry name" value="LCAT"/>
    <property type="match status" value="1"/>
</dbReference>
<dbReference type="GO" id="GO:0008374">
    <property type="term" value="F:O-acyltransferase activity"/>
    <property type="evidence" value="ECO:0007669"/>
    <property type="project" value="InterPro"/>
</dbReference>
<organism evidence="2 3">
    <name type="scientific">Desulforamulus putei DSM 12395</name>
    <dbReference type="NCBI Taxonomy" id="1121429"/>
    <lineage>
        <taxon>Bacteria</taxon>
        <taxon>Bacillati</taxon>
        <taxon>Bacillota</taxon>
        <taxon>Clostridia</taxon>
        <taxon>Eubacteriales</taxon>
        <taxon>Peptococcaceae</taxon>
        <taxon>Desulforamulus</taxon>
    </lineage>
</organism>
<evidence type="ECO:0000313" key="2">
    <source>
        <dbReference type="EMBL" id="SHF56970.1"/>
    </source>
</evidence>
<reference evidence="3" key="1">
    <citation type="submission" date="2016-11" db="EMBL/GenBank/DDBJ databases">
        <authorList>
            <person name="Varghese N."/>
            <person name="Submissions S."/>
        </authorList>
    </citation>
    <scope>NUCLEOTIDE SEQUENCE [LARGE SCALE GENOMIC DNA]</scope>
    <source>
        <strain evidence="3">DSM 12395</strain>
    </source>
</reference>